<gene>
    <name evidence="11" type="ORF">BXZ70DRAFT_932499</name>
</gene>
<dbReference type="PANTHER" id="PTHR11685">
    <property type="entry name" value="RBR FAMILY RING FINGER AND IBR DOMAIN-CONTAINING"/>
    <property type="match status" value="1"/>
</dbReference>
<dbReference type="Pfam" id="PF01485">
    <property type="entry name" value="IBR"/>
    <property type="match status" value="2"/>
</dbReference>
<keyword evidence="7" id="KW-0833">Ubl conjugation pathway</keyword>
<evidence type="ECO:0000256" key="1">
    <source>
        <dbReference type="ARBA" id="ARBA00001798"/>
    </source>
</evidence>
<evidence type="ECO:0000313" key="11">
    <source>
        <dbReference type="EMBL" id="KAH8101927.1"/>
    </source>
</evidence>
<keyword evidence="4" id="KW-0479">Metal-binding</keyword>
<evidence type="ECO:0000259" key="10">
    <source>
        <dbReference type="PROSITE" id="PS51873"/>
    </source>
</evidence>
<dbReference type="SUPFAM" id="SSF57850">
    <property type="entry name" value="RING/U-box"/>
    <property type="match status" value="3"/>
</dbReference>
<proteinExistence type="predicted"/>
<keyword evidence="3" id="KW-0808">Transferase</keyword>
<dbReference type="AlphaFoldDB" id="A0A8K0XRK8"/>
<feature type="compositionally biased region" description="Pro residues" evidence="9">
    <location>
        <begin position="452"/>
        <end position="469"/>
    </location>
</feature>
<evidence type="ECO:0000256" key="4">
    <source>
        <dbReference type="ARBA" id="ARBA00022723"/>
    </source>
</evidence>
<evidence type="ECO:0000256" key="5">
    <source>
        <dbReference type="ARBA" id="ARBA00022737"/>
    </source>
</evidence>
<reference evidence="11" key="1">
    <citation type="journal article" date="2021" name="New Phytol.">
        <title>Evolutionary innovations through gain and loss of genes in the ectomycorrhizal Boletales.</title>
        <authorList>
            <person name="Wu G."/>
            <person name="Miyauchi S."/>
            <person name="Morin E."/>
            <person name="Kuo A."/>
            <person name="Drula E."/>
            <person name="Varga T."/>
            <person name="Kohler A."/>
            <person name="Feng B."/>
            <person name="Cao Y."/>
            <person name="Lipzen A."/>
            <person name="Daum C."/>
            <person name="Hundley H."/>
            <person name="Pangilinan J."/>
            <person name="Johnson J."/>
            <person name="Barry K."/>
            <person name="LaButti K."/>
            <person name="Ng V."/>
            <person name="Ahrendt S."/>
            <person name="Min B."/>
            <person name="Choi I.G."/>
            <person name="Park H."/>
            <person name="Plett J.M."/>
            <person name="Magnuson J."/>
            <person name="Spatafora J.W."/>
            <person name="Nagy L.G."/>
            <person name="Henrissat B."/>
            <person name="Grigoriev I.V."/>
            <person name="Yang Z.L."/>
            <person name="Xu J."/>
            <person name="Martin F.M."/>
        </authorList>
    </citation>
    <scope>NUCLEOTIDE SEQUENCE</scope>
    <source>
        <strain evidence="11">KKN 215</strain>
    </source>
</reference>
<keyword evidence="8" id="KW-0862">Zinc</keyword>
<evidence type="ECO:0000256" key="6">
    <source>
        <dbReference type="ARBA" id="ARBA00022771"/>
    </source>
</evidence>
<dbReference type="SMART" id="SM00647">
    <property type="entry name" value="IBR"/>
    <property type="match status" value="2"/>
</dbReference>
<accession>A0A8K0XRK8</accession>
<dbReference type="EC" id="2.3.2.31" evidence="2"/>
<dbReference type="GO" id="GO:0061630">
    <property type="term" value="F:ubiquitin protein ligase activity"/>
    <property type="evidence" value="ECO:0007669"/>
    <property type="project" value="UniProtKB-EC"/>
</dbReference>
<evidence type="ECO:0000256" key="7">
    <source>
        <dbReference type="ARBA" id="ARBA00022786"/>
    </source>
</evidence>
<evidence type="ECO:0000256" key="3">
    <source>
        <dbReference type="ARBA" id="ARBA00022679"/>
    </source>
</evidence>
<feature type="domain" description="RING-type" evidence="10">
    <location>
        <begin position="191"/>
        <end position="434"/>
    </location>
</feature>
<organism evidence="11 12">
    <name type="scientific">Cristinia sonorae</name>
    <dbReference type="NCBI Taxonomy" id="1940300"/>
    <lineage>
        <taxon>Eukaryota</taxon>
        <taxon>Fungi</taxon>
        <taxon>Dikarya</taxon>
        <taxon>Basidiomycota</taxon>
        <taxon>Agaricomycotina</taxon>
        <taxon>Agaricomycetes</taxon>
        <taxon>Agaricomycetidae</taxon>
        <taxon>Agaricales</taxon>
        <taxon>Pleurotineae</taxon>
        <taxon>Stephanosporaceae</taxon>
        <taxon>Cristinia</taxon>
    </lineage>
</organism>
<dbReference type="InterPro" id="IPR044066">
    <property type="entry name" value="TRIAD_supradom"/>
</dbReference>
<comment type="caution">
    <text evidence="11">The sequence shown here is derived from an EMBL/GenBank/DDBJ whole genome shotgun (WGS) entry which is preliminary data.</text>
</comment>
<keyword evidence="5" id="KW-0677">Repeat</keyword>
<dbReference type="Gene3D" id="1.20.120.1750">
    <property type="match status" value="1"/>
</dbReference>
<evidence type="ECO:0000256" key="8">
    <source>
        <dbReference type="ARBA" id="ARBA00022833"/>
    </source>
</evidence>
<sequence>MSADVLSELLIAQLLEEDMRVLTSQQEAENLQLAQSLADSAGGNGRIPKRAAKEPIPDMDYALSLMVEEARLSSDAALAQSLQHSDDAEATANRQFAIKLAASDRKTMLDAEYAKRLQEADDEMDIDEPKMKDAESVLGQDIIEQILASDLNDKGKGKRVARDNEKGTSRTKGILDAGKVKEEEDTKDNIPLPVCGICMDSFRATYSPVNAAKSANSSNRLPFGLHIPCSQSHPYCLDCLTRYIRTKLDPNGDGSGSTNAVVFPIPCPGCTVVEWSDGISDEVASRVLSEKEMTIWHHQRLLDSLPKVFCPNPKCSALVQVHDDEDEPQASCPLCNVLMCVPCRVLWHEDMSCEDYQALPLDERSPEDQQALQLAKAQNWRRCPKCAVIVELTMGCNHITCRCNTHFCFKCGSLWDVKASRCTRTPSCELWDEDMLLEERERRREAQANVRAPPPPPPPPAQQAPPPPYVPNAPLFQHYPVRYDQFDWMMDREFLCTRHFYTNNMISTLTCLYCEAKLNSLADLQYHLSHTRRHEVFACCGRFFKREVDWERHIEAGPRKWGDHLHQVRT</sequence>
<dbReference type="GO" id="GO:0016567">
    <property type="term" value="P:protein ubiquitination"/>
    <property type="evidence" value="ECO:0007669"/>
    <property type="project" value="InterPro"/>
</dbReference>
<dbReference type="GO" id="GO:0008270">
    <property type="term" value="F:zinc ion binding"/>
    <property type="evidence" value="ECO:0007669"/>
    <property type="project" value="UniProtKB-KW"/>
</dbReference>
<feature type="region of interest" description="Disordered" evidence="9">
    <location>
        <begin position="442"/>
        <end position="469"/>
    </location>
</feature>
<dbReference type="CDD" id="cd22584">
    <property type="entry name" value="Rcat_RBR_unk"/>
    <property type="match status" value="1"/>
</dbReference>
<comment type="catalytic activity">
    <reaction evidence="1">
        <text>[E2 ubiquitin-conjugating enzyme]-S-ubiquitinyl-L-cysteine + [acceptor protein]-L-lysine = [E2 ubiquitin-conjugating enzyme]-L-cysteine + [acceptor protein]-N(6)-ubiquitinyl-L-lysine.</text>
        <dbReference type="EC" id="2.3.2.31"/>
    </reaction>
</comment>
<dbReference type="Proteomes" id="UP000813824">
    <property type="component" value="Unassembled WGS sequence"/>
</dbReference>
<dbReference type="InterPro" id="IPR031127">
    <property type="entry name" value="E3_UB_ligase_RBR"/>
</dbReference>
<dbReference type="InterPro" id="IPR002867">
    <property type="entry name" value="IBR_dom"/>
</dbReference>
<keyword evidence="12" id="KW-1185">Reference proteome</keyword>
<dbReference type="EMBL" id="JAEVFJ010000011">
    <property type="protein sequence ID" value="KAH8101927.1"/>
    <property type="molecule type" value="Genomic_DNA"/>
</dbReference>
<protein>
    <recommendedName>
        <fullName evidence="2">RBR-type E3 ubiquitin transferase</fullName>
        <ecNumber evidence="2">2.3.2.31</ecNumber>
    </recommendedName>
</protein>
<feature type="region of interest" description="Disordered" evidence="9">
    <location>
        <begin position="154"/>
        <end position="174"/>
    </location>
</feature>
<keyword evidence="6" id="KW-0863">Zinc-finger</keyword>
<name>A0A8K0XRK8_9AGAR</name>
<dbReference type="CDD" id="cd22582">
    <property type="entry name" value="BRcat_RBR_unk"/>
    <property type="match status" value="1"/>
</dbReference>
<evidence type="ECO:0000256" key="9">
    <source>
        <dbReference type="SAM" id="MobiDB-lite"/>
    </source>
</evidence>
<evidence type="ECO:0000256" key="2">
    <source>
        <dbReference type="ARBA" id="ARBA00012251"/>
    </source>
</evidence>
<feature type="compositionally biased region" description="Basic and acidic residues" evidence="9">
    <location>
        <begin position="154"/>
        <end position="168"/>
    </location>
</feature>
<evidence type="ECO:0000313" key="12">
    <source>
        <dbReference type="Proteomes" id="UP000813824"/>
    </source>
</evidence>
<dbReference type="PROSITE" id="PS51873">
    <property type="entry name" value="TRIAD"/>
    <property type="match status" value="1"/>
</dbReference>
<dbReference type="OrthoDB" id="9977870at2759"/>